<dbReference type="Proteomes" id="UP000198711">
    <property type="component" value="Unassembled WGS sequence"/>
</dbReference>
<dbReference type="EMBL" id="FNNO01000003">
    <property type="protein sequence ID" value="SDW48576.1"/>
    <property type="molecule type" value="Genomic_DNA"/>
</dbReference>
<dbReference type="AlphaFoldDB" id="A0A8X8IEP0"/>
<gene>
    <name evidence="1" type="ORF">SAMN05444410_10392</name>
</gene>
<evidence type="ECO:0000313" key="2">
    <source>
        <dbReference type="Proteomes" id="UP000198711"/>
    </source>
</evidence>
<protein>
    <submittedName>
        <fullName evidence="1">Uncharacterized protein</fullName>
    </submittedName>
</protein>
<keyword evidence="2" id="KW-1185">Reference proteome</keyword>
<evidence type="ECO:0000313" key="1">
    <source>
        <dbReference type="EMBL" id="SDW48576.1"/>
    </source>
</evidence>
<accession>A0A8X8IEP0</accession>
<sequence>MAGQTYAPIVEKCKKSLCAAAFAKRNKSSQFYLLFFNNSLMDARCDNNTTGTTQAGSQI</sequence>
<organism evidence="1 2">
    <name type="scientific">Hydrobacter penzbergensis</name>
    <dbReference type="NCBI Taxonomy" id="1235997"/>
    <lineage>
        <taxon>Bacteria</taxon>
        <taxon>Pseudomonadati</taxon>
        <taxon>Bacteroidota</taxon>
        <taxon>Chitinophagia</taxon>
        <taxon>Chitinophagales</taxon>
        <taxon>Chitinophagaceae</taxon>
        <taxon>Hydrobacter</taxon>
    </lineage>
</organism>
<reference evidence="1 2" key="1">
    <citation type="submission" date="2016-10" db="EMBL/GenBank/DDBJ databases">
        <authorList>
            <person name="Varghese N."/>
            <person name="Submissions S."/>
        </authorList>
    </citation>
    <scope>NUCLEOTIDE SEQUENCE [LARGE SCALE GENOMIC DNA]</scope>
    <source>
        <strain evidence="1 2">DSM 25353</strain>
    </source>
</reference>
<comment type="caution">
    <text evidence="1">The sequence shown here is derived from an EMBL/GenBank/DDBJ whole genome shotgun (WGS) entry which is preliminary data.</text>
</comment>
<proteinExistence type="predicted"/>
<name>A0A8X8IEP0_9BACT</name>